<dbReference type="SUPFAM" id="SSF161098">
    <property type="entry name" value="MetI-like"/>
    <property type="match status" value="1"/>
</dbReference>
<evidence type="ECO:0000256" key="7">
    <source>
        <dbReference type="RuleBase" id="RU363032"/>
    </source>
</evidence>
<dbReference type="InterPro" id="IPR000515">
    <property type="entry name" value="MetI-like"/>
</dbReference>
<comment type="caution">
    <text evidence="9">The sequence shown here is derived from an EMBL/GenBank/DDBJ whole genome shotgun (WGS) entry which is preliminary data.</text>
</comment>
<accession>A0ABW5DWP6</accession>
<evidence type="ECO:0000259" key="8">
    <source>
        <dbReference type="PROSITE" id="PS50928"/>
    </source>
</evidence>
<evidence type="ECO:0000256" key="2">
    <source>
        <dbReference type="ARBA" id="ARBA00022448"/>
    </source>
</evidence>
<evidence type="ECO:0000256" key="4">
    <source>
        <dbReference type="ARBA" id="ARBA00022692"/>
    </source>
</evidence>
<keyword evidence="4 7" id="KW-0812">Transmembrane</keyword>
<keyword evidence="2 7" id="KW-0813">Transport</keyword>
<evidence type="ECO:0000313" key="9">
    <source>
        <dbReference type="EMBL" id="MFD2265532.1"/>
    </source>
</evidence>
<keyword evidence="5 7" id="KW-1133">Transmembrane helix</keyword>
<keyword evidence="6 7" id="KW-0472">Membrane</keyword>
<gene>
    <name evidence="9" type="ORF">ACFSM5_21700</name>
</gene>
<dbReference type="Pfam" id="PF00528">
    <property type="entry name" value="BPD_transp_1"/>
    <property type="match status" value="1"/>
</dbReference>
<reference evidence="10" key="1">
    <citation type="journal article" date="2019" name="Int. J. Syst. Evol. Microbiol.">
        <title>The Global Catalogue of Microorganisms (GCM) 10K type strain sequencing project: providing services to taxonomists for standard genome sequencing and annotation.</title>
        <authorList>
            <consortium name="The Broad Institute Genomics Platform"/>
            <consortium name="The Broad Institute Genome Sequencing Center for Infectious Disease"/>
            <person name="Wu L."/>
            <person name="Ma J."/>
        </authorList>
    </citation>
    <scope>NUCLEOTIDE SEQUENCE [LARGE SCALE GENOMIC DNA]</scope>
    <source>
        <strain evidence="10">CGMCC 1.19062</strain>
    </source>
</reference>
<evidence type="ECO:0000256" key="6">
    <source>
        <dbReference type="ARBA" id="ARBA00023136"/>
    </source>
</evidence>
<dbReference type="RefSeq" id="WP_379878969.1">
    <property type="nucleotide sequence ID" value="NZ_JBHUIP010000016.1"/>
</dbReference>
<feature type="transmembrane region" description="Helical" evidence="7">
    <location>
        <begin position="70"/>
        <end position="92"/>
    </location>
</feature>
<sequence>MSRVPLSRASTLGLGAGGLLVFVLLWEALAQSGLLPTFVAPAPSSLPAAFWKEVTGGFWLKAIKGSAGHYFLGLLAGCGLGISFGIAAGLSYRYEAAQQWIVRVIRPIPGIAWIPFAIIWFGISEGAAVFIIGVGVFWITYFSAFAAVRSVDPDLLEVAEAFGHRSSFAKVTKIVLPAAAPGILGGVRIALGQGWMAVVAAELFGIPGMGSRMQDASGLLQTQVVIVYMLTIAALYSLTDIVFGLFSKVILQWQR</sequence>
<proteinExistence type="inferred from homology"/>
<keyword evidence="3" id="KW-1003">Cell membrane</keyword>
<dbReference type="PANTHER" id="PTHR30151:SF25">
    <property type="entry name" value="TAURINE TRANSPORT SYSTEM PERMEASE PROTEIN TAUC"/>
    <property type="match status" value="1"/>
</dbReference>
<dbReference type="EMBL" id="JBHUIP010000016">
    <property type="protein sequence ID" value="MFD2265532.1"/>
    <property type="molecule type" value="Genomic_DNA"/>
</dbReference>
<evidence type="ECO:0000313" key="10">
    <source>
        <dbReference type="Proteomes" id="UP001597295"/>
    </source>
</evidence>
<feature type="transmembrane region" description="Helical" evidence="7">
    <location>
        <begin position="174"/>
        <end position="205"/>
    </location>
</feature>
<feature type="domain" description="ABC transmembrane type-1" evidence="8">
    <location>
        <begin position="63"/>
        <end position="247"/>
    </location>
</feature>
<dbReference type="PANTHER" id="PTHR30151">
    <property type="entry name" value="ALKANE SULFONATE ABC TRANSPORTER-RELATED, MEMBRANE SUBUNIT"/>
    <property type="match status" value="1"/>
</dbReference>
<evidence type="ECO:0000256" key="5">
    <source>
        <dbReference type="ARBA" id="ARBA00022989"/>
    </source>
</evidence>
<keyword evidence="10" id="KW-1185">Reference proteome</keyword>
<evidence type="ECO:0000256" key="3">
    <source>
        <dbReference type="ARBA" id="ARBA00022475"/>
    </source>
</evidence>
<dbReference type="CDD" id="cd06261">
    <property type="entry name" value="TM_PBP2"/>
    <property type="match status" value="1"/>
</dbReference>
<feature type="transmembrane region" description="Helical" evidence="7">
    <location>
        <begin position="104"/>
        <end position="123"/>
    </location>
</feature>
<dbReference type="PROSITE" id="PS50928">
    <property type="entry name" value="ABC_TM1"/>
    <property type="match status" value="1"/>
</dbReference>
<comment type="subcellular location">
    <subcellularLocation>
        <location evidence="1 7">Cell membrane</location>
        <topology evidence="1 7">Multi-pass membrane protein</topology>
    </subcellularLocation>
</comment>
<feature type="transmembrane region" description="Helical" evidence="7">
    <location>
        <begin position="225"/>
        <end position="246"/>
    </location>
</feature>
<organism evidence="9 10">
    <name type="scientific">Lacibacterium aquatile</name>
    <dbReference type="NCBI Taxonomy" id="1168082"/>
    <lineage>
        <taxon>Bacteria</taxon>
        <taxon>Pseudomonadati</taxon>
        <taxon>Pseudomonadota</taxon>
        <taxon>Alphaproteobacteria</taxon>
        <taxon>Rhodospirillales</taxon>
        <taxon>Rhodospirillaceae</taxon>
    </lineage>
</organism>
<name>A0ABW5DWP6_9PROT</name>
<evidence type="ECO:0000256" key="1">
    <source>
        <dbReference type="ARBA" id="ARBA00004651"/>
    </source>
</evidence>
<comment type="similarity">
    <text evidence="7">Belongs to the binding-protein-dependent transport system permease family.</text>
</comment>
<feature type="transmembrane region" description="Helical" evidence="7">
    <location>
        <begin position="129"/>
        <end position="148"/>
    </location>
</feature>
<dbReference type="InterPro" id="IPR035906">
    <property type="entry name" value="MetI-like_sf"/>
</dbReference>
<protein>
    <submittedName>
        <fullName evidence="9">ABC transporter permease</fullName>
    </submittedName>
</protein>
<dbReference type="Gene3D" id="1.10.3720.10">
    <property type="entry name" value="MetI-like"/>
    <property type="match status" value="1"/>
</dbReference>
<dbReference type="Proteomes" id="UP001597295">
    <property type="component" value="Unassembled WGS sequence"/>
</dbReference>